<reference evidence="1" key="1">
    <citation type="journal article" date="2019" name="Sci. Rep.">
        <title>The first clawed lobster virus Homarus gammarus nudivirus (HgNV n. sp.) expands the diversity of the Nudiviridae.</title>
        <authorList>
            <person name="Holt C.C."/>
            <person name="Stone M."/>
            <person name="Bass D."/>
            <person name="Bateman K.S."/>
            <person name="van Aerle R."/>
            <person name="Daniels C.L."/>
            <person name="van der Giezen M."/>
            <person name="Ross S.H."/>
            <person name="Hooper C."/>
            <person name="Stentiford G.D."/>
        </authorList>
    </citation>
    <scope>NUCLEOTIDE SEQUENCE</scope>
    <source>
        <strain evidence="1">52S104HLG2</strain>
    </source>
</reference>
<evidence type="ECO:0000313" key="1">
    <source>
        <dbReference type="EMBL" id="QBB28656.1"/>
    </source>
</evidence>
<name>A0A411HB91_9VIRU</name>
<protein>
    <submittedName>
        <fullName evidence="1">Uncharacterized protein</fullName>
    </submittedName>
</protein>
<sequence length="106" mass="12776">MDISTKYVVHKICKNQYALKYLSADDIQYIKTKYTKYFPKTIESSQQIYRHIFHLVDDMIKSKALFFESVYEQFTNIITSKVCRLVDTIIEKRRRTLENRKVVIKN</sequence>
<proteinExistence type="predicted"/>
<dbReference type="EMBL" id="MK439999">
    <property type="protein sequence ID" value="QBB28656.1"/>
    <property type="molecule type" value="Genomic_DNA"/>
</dbReference>
<evidence type="ECO:0000313" key="2">
    <source>
        <dbReference type="Proteomes" id="UP000682645"/>
    </source>
</evidence>
<accession>A0A411HB91</accession>
<dbReference type="Proteomes" id="UP000682645">
    <property type="component" value="Segment"/>
</dbReference>
<keyword evidence="2" id="KW-1185">Reference proteome</keyword>
<organism evidence="1 2">
    <name type="scientific">Homarus gammarus nudivirus</name>
    <dbReference type="NCBI Taxonomy" id="2509616"/>
    <lineage>
        <taxon>Viruses</taxon>
        <taxon>Viruses incertae sedis</taxon>
        <taxon>Naldaviricetes</taxon>
        <taxon>Lefavirales</taxon>
        <taxon>Nudiviridae</taxon>
        <taxon>Gammanudivirus</taxon>
        <taxon>Gammanudivirus hogammari</taxon>
    </lineage>
</organism>
<gene>
    <name evidence="1" type="ORF">HgNV_051</name>
</gene>